<dbReference type="Gene3D" id="3.40.50.2300">
    <property type="match status" value="1"/>
</dbReference>
<dbReference type="Gene3D" id="3.30.565.10">
    <property type="entry name" value="Histidine kinase-like ATPase, C-terminal domain"/>
    <property type="match status" value="1"/>
</dbReference>
<dbReference type="InterPro" id="IPR036890">
    <property type="entry name" value="HATPase_C_sf"/>
</dbReference>
<evidence type="ECO:0000259" key="7">
    <source>
        <dbReference type="PROSITE" id="PS50110"/>
    </source>
</evidence>
<evidence type="ECO:0000313" key="10">
    <source>
        <dbReference type="Proteomes" id="UP000272117"/>
    </source>
</evidence>
<dbReference type="SUPFAM" id="SSF47384">
    <property type="entry name" value="Homodimeric domain of signal transducing histidine kinase"/>
    <property type="match status" value="1"/>
</dbReference>
<dbReference type="Gene3D" id="3.30.450.20">
    <property type="entry name" value="PAS domain"/>
    <property type="match status" value="1"/>
</dbReference>
<dbReference type="CDD" id="cd00082">
    <property type="entry name" value="HisKA"/>
    <property type="match status" value="1"/>
</dbReference>
<dbReference type="InterPro" id="IPR005467">
    <property type="entry name" value="His_kinase_dom"/>
</dbReference>
<dbReference type="Pfam" id="PF01627">
    <property type="entry name" value="Hpt"/>
    <property type="match status" value="1"/>
</dbReference>
<comment type="caution">
    <text evidence="9">The sequence shown here is derived from an EMBL/GenBank/DDBJ whole genome shotgun (WGS) entry which is preliminary data.</text>
</comment>
<dbReference type="EMBL" id="RJJD01000008">
    <property type="protein sequence ID" value="RNI25614.1"/>
    <property type="molecule type" value="Genomic_DNA"/>
</dbReference>
<dbReference type="Gene3D" id="1.10.287.130">
    <property type="match status" value="1"/>
</dbReference>
<dbReference type="SUPFAM" id="SSF52172">
    <property type="entry name" value="CheY-like"/>
    <property type="match status" value="1"/>
</dbReference>
<reference evidence="9 10" key="1">
    <citation type="submission" date="2018-11" db="EMBL/GenBank/DDBJ databases">
        <title>Rufibacter latericius sp. nov., isolated from water in Baiyang Lake.</title>
        <authorList>
            <person name="Yang Y."/>
        </authorList>
    </citation>
    <scope>NUCLEOTIDE SEQUENCE [LARGE SCALE GENOMIC DNA]</scope>
    <source>
        <strain evidence="9 10">R-22-1c-1</strain>
    </source>
</reference>
<protein>
    <recommendedName>
        <fullName evidence="2">histidine kinase</fullName>
        <ecNumber evidence="2">2.7.13.3</ecNumber>
    </recommendedName>
</protein>
<dbReference type="SUPFAM" id="SSF55785">
    <property type="entry name" value="PYP-like sensor domain (PAS domain)"/>
    <property type="match status" value="1"/>
</dbReference>
<dbReference type="SMART" id="SM00448">
    <property type="entry name" value="REC"/>
    <property type="match status" value="1"/>
</dbReference>
<keyword evidence="10" id="KW-1185">Reference proteome</keyword>
<evidence type="ECO:0000256" key="5">
    <source>
        <dbReference type="PROSITE-ProRule" id="PRU00169"/>
    </source>
</evidence>
<dbReference type="Pfam" id="PF02518">
    <property type="entry name" value="HATPase_c"/>
    <property type="match status" value="1"/>
</dbReference>
<evidence type="ECO:0000259" key="8">
    <source>
        <dbReference type="PROSITE" id="PS50894"/>
    </source>
</evidence>
<feature type="domain" description="HPt" evidence="8">
    <location>
        <begin position="528"/>
        <end position="622"/>
    </location>
</feature>
<dbReference type="InterPro" id="IPR003661">
    <property type="entry name" value="HisK_dim/P_dom"/>
</dbReference>
<feature type="domain" description="Histidine kinase" evidence="6">
    <location>
        <begin position="129"/>
        <end position="350"/>
    </location>
</feature>
<dbReference type="OrthoDB" id="9797097at2"/>
<organism evidence="9 10">
    <name type="scientific">Rufibacter latericius</name>
    <dbReference type="NCBI Taxonomy" id="2487040"/>
    <lineage>
        <taxon>Bacteria</taxon>
        <taxon>Pseudomonadati</taxon>
        <taxon>Bacteroidota</taxon>
        <taxon>Cytophagia</taxon>
        <taxon>Cytophagales</taxon>
        <taxon>Hymenobacteraceae</taxon>
        <taxon>Rufibacter</taxon>
    </lineage>
</organism>
<dbReference type="AlphaFoldDB" id="A0A3M9MJD2"/>
<dbReference type="GO" id="GO:0005886">
    <property type="term" value="C:plasma membrane"/>
    <property type="evidence" value="ECO:0007669"/>
    <property type="project" value="UniProtKB-SubCell"/>
</dbReference>
<evidence type="ECO:0000259" key="6">
    <source>
        <dbReference type="PROSITE" id="PS50109"/>
    </source>
</evidence>
<evidence type="ECO:0000256" key="4">
    <source>
        <dbReference type="PROSITE-ProRule" id="PRU00110"/>
    </source>
</evidence>
<dbReference type="Pfam" id="PF00512">
    <property type="entry name" value="HisKA"/>
    <property type="match status" value="1"/>
</dbReference>
<dbReference type="InterPro" id="IPR036097">
    <property type="entry name" value="HisK_dim/P_sf"/>
</dbReference>
<dbReference type="GO" id="GO:0005524">
    <property type="term" value="F:ATP binding"/>
    <property type="evidence" value="ECO:0007669"/>
    <property type="project" value="UniProtKB-KW"/>
</dbReference>
<sequence>MQFIYQIFEESPNPTYIKDSGGKIVWANFAYASLHRSTLPQVLEKGAVDFDFSYERDLEVLEANEANEIEEFYKLEDGRGAWFLTVKKPVVNQSGERWLFSTSAEITNLKETIQIAEDSFASKEKLLAEVNRELEAPINAIISLVRLLKQTFISKDQKRYLNSILSISDYILEVPKDVLEYARVEAGVFEVATETVDIAAFIRGIMQPLITKAADQEVTVRFREPEGPIPPVEINPVYLNLVLVKVIKCAIRYTKSKEVLFSFFQRERVENMLTLQFSISNLGLDQNYEALTRLFKPETKQQADEKYNRSGIDLGVYTCKKLIELQGGKAWLLENEDQGTSIEFMLSFPIIPQKQEAKVKEGLPQENSIYPEQAKGLKLLLVDGDENSHALVKHQIQNWNTKLDIAINGEEGKRMATQESYDLILMDVEEMDSDSNEVASEILSLEGANRFTPIVAFTNNPEPTAFEKYREAGYADFLRKPYHAFDLYLCISKNTGYHSREQITREPKKGEQEQPLFDFSGLGNMAEDSVFIRKMQKLFIEIVPEQLSKLINAVQRQEWEAVSLIAHSLKSTYGNIKITKAAEAMKRIEEISGSQTNLPEINKLLLVVKETTQKVMDMFSKELDAS</sequence>
<dbReference type="PROSITE" id="PS50110">
    <property type="entry name" value="RESPONSE_REGULATORY"/>
    <property type="match status" value="1"/>
</dbReference>
<dbReference type="InterPro" id="IPR035965">
    <property type="entry name" value="PAS-like_dom_sf"/>
</dbReference>
<comment type="catalytic activity">
    <reaction evidence="1">
        <text>ATP + protein L-histidine = ADP + protein N-phospho-L-histidine.</text>
        <dbReference type="EC" id="2.7.13.3"/>
    </reaction>
</comment>
<feature type="modified residue" description="4-aspartylphosphate" evidence="5">
    <location>
        <position position="427"/>
    </location>
</feature>
<dbReference type="PROSITE" id="PS50109">
    <property type="entry name" value="HIS_KIN"/>
    <property type="match status" value="1"/>
</dbReference>
<evidence type="ECO:0000256" key="2">
    <source>
        <dbReference type="ARBA" id="ARBA00012438"/>
    </source>
</evidence>
<dbReference type="Gene3D" id="1.20.120.160">
    <property type="entry name" value="HPT domain"/>
    <property type="match status" value="1"/>
</dbReference>
<dbReference type="SUPFAM" id="SSF47226">
    <property type="entry name" value="Histidine-containing phosphotransfer domain, HPT domain"/>
    <property type="match status" value="1"/>
</dbReference>
<name>A0A3M9MJD2_9BACT</name>
<feature type="domain" description="Response regulatory" evidence="7">
    <location>
        <begin position="378"/>
        <end position="495"/>
    </location>
</feature>
<dbReference type="SUPFAM" id="SSF55874">
    <property type="entry name" value="ATPase domain of HSP90 chaperone/DNA topoisomerase II/histidine kinase"/>
    <property type="match status" value="1"/>
</dbReference>
<dbReference type="CDD" id="cd17546">
    <property type="entry name" value="REC_hyHK_CKI1_RcsC-like"/>
    <property type="match status" value="1"/>
</dbReference>
<evidence type="ECO:0000313" key="9">
    <source>
        <dbReference type="EMBL" id="RNI25614.1"/>
    </source>
</evidence>
<proteinExistence type="predicted"/>
<dbReference type="InterPro" id="IPR001789">
    <property type="entry name" value="Sig_transdc_resp-reg_receiver"/>
</dbReference>
<dbReference type="EC" id="2.7.13.3" evidence="2"/>
<dbReference type="SMART" id="SM00388">
    <property type="entry name" value="HisKA"/>
    <property type="match status" value="1"/>
</dbReference>
<feature type="modified residue" description="Phosphohistidine" evidence="4">
    <location>
        <position position="567"/>
    </location>
</feature>
<dbReference type="GO" id="GO:0000155">
    <property type="term" value="F:phosphorelay sensor kinase activity"/>
    <property type="evidence" value="ECO:0007669"/>
    <property type="project" value="InterPro"/>
</dbReference>
<dbReference type="PANTHER" id="PTHR45339:SF5">
    <property type="entry name" value="HISTIDINE KINASE"/>
    <property type="match status" value="1"/>
</dbReference>
<gene>
    <name evidence="9" type="ORF">EFB08_12175</name>
</gene>
<evidence type="ECO:0000256" key="3">
    <source>
        <dbReference type="ARBA" id="ARBA00022553"/>
    </source>
</evidence>
<dbReference type="InterPro" id="IPR011006">
    <property type="entry name" value="CheY-like_superfamily"/>
</dbReference>
<dbReference type="Proteomes" id="UP000272117">
    <property type="component" value="Unassembled WGS sequence"/>
</dbReference>
<dbReference type="InterPro" id="IPR008207">
    <property type="entry name" value="Sig_transdc_His_kin_Hpt_dom"/>
</dbReference>
<evidence type="ECO:0000256" key="1">
    <source>
        <dbReference type="ARBA" id="ARBA00000085"/>
    </source>
</evidence>
<dbReference type="PROSITE" id="PS50894">
    <property type="entry name" value="HPT"/>
    <property type="match status" value="1"/>
</dbReference>
<keyword evidence="3 5" id="KW-0597">Phosphoprotein</keyword>
<accession>A0A3M9MJD2</accession>
<dbReference type="PANTHER" id="PTHR45339">
    <property type="entry name" value="HYBRID SIGNAL TRANSDUCTION HISTIDINE KINASE J"/>
    <property type="match status" value="1"/>
</dbReference>
<dbReference type="InterPro" id="IPR003594">
    <property type="entry name" value="HATPase_dom"/>
</dbReference>
<dbReference type="Pfam" id="PF00072">
    <property type="entry name" value="Response_reg"/>
    <property type="match status" value="1"/>
</dbReference>
<dbReference type="InterPro" id="IPR036641">
    <property type="entry name" value="HPT_dom_sf"/>
</dbReference>
<dbReference type="RefSeq" id="WP_123127245.1">
    <property type="nucleotide sequence ID" value="NZ_RJJD01000008.1"/>
</dbReference>